<reference evidence="6" key="1">
    <citation type="journal article" date="2013" name="Stand. Genomic Sci.">
        <title>Complete genome sequence of Coriobacterium glomerans type strain (PW2(T)) from the midgut of Pyrrhocoris apterus L. (red soldier bug).</title>
        <authorList>
            <person name="Stackebrandt E."/>
            <person name="Zeytun A."/>
            <person name="Lapidus A."/>
            <person name="Nolan M."/>
            <person name="Lucas S."/>
            <person name="Hammon N."/>
            <person name="Deshpande S."/>
            <person name="Cheng J.F."/>
            <person name="Tapia R."/>
            <person name="Goodwin L.A."/>
            <person name="Pitluck S."/>
            <person name="Liolios K."/>
            <person name="Pagani I."/>
            <person name="Ivanova N."/>
            <person name="Mavromatis K."/>
            <person name="Mikhailova N."/>
            <person name="Huntemann M."/>
            <person name="Pati A."/>
            <person name="Chen A."/>
            <person name="Palaniappan K."/>
            <person name="Chang Y.J."/>
            <person name="Land M."/>
            <person name="Hauser L."/>
            <person name="Rohde M."/>
            <person name="Pukall R."/>
            <person name="Goker M."/>
            <person name="Detter J.C."/>
            <person name="Woyke T."/>
            <person name="Bristow J."/>
            <person name="Eisen J.A."/>
            <person name="Markowitz V."/>
            <person name="Hugenholtz P."/>
            <person name="Kyrpides N.C."/>
            <person name="Klenk H.P."/>
        </authorList>
    </citation>
    <scope>NUCLEOTIDE SEQUENCE</scope>
    <source>
        <strain evidence="6">ATCC 49209 / DSM 20642 / JCM 10262 / PW2</strain>
    </source>
</reference>
<evidence type="ECO:0000256" key="1">
    <source>
        <dbReference type="ARBA" id="ARBA00023015"/>
    </source>
</evidence>
<dbReference type="SUPFAM" id="SSF64288">
    <property type="entry name" value="Chorismate lyase-like"/>
    <property type="match status" value="1"/>
</dbReference>
<dbReference type="InterPro" id="IPR036388">
    <property type="entry name" value="WH-like_DNA-bd_sf"/>
</dbReference>
<dbReference type="RefSeq" id="WP_013708315.1">
    <property type="nucleotide sequence ID" value="NC_015389.1"/>
</dbReference>
<evidence type="ECO:0000313" key="5">
    <source>
        <dbReference type="EMBL" id="AEB06572.1"/>
    </source>
</evidence>
<dbReference type="InterPro" id="IPR011663">
    <property type="entry name" value="UTRA"/>
</dbReference>
<dbReference type="Proteomes" id="UP000006851">
    <property type="component" value="Chromosome"/>
</dbReference>
<organism evidence="5 6">
    <name type="scientific">Coriobacterium glomerans (strain ATCC 49209 / DSM 20642 / JCM 10262 / PW2)</name>
    <dbReference type="NCBI Taxonomy" id="700015"/>
    <lineage>
        <taxon>Bacteria</taxon>
        <taxon>Bacillati</taxon>
        <taxon>Actinomycetota</taxon>
        <taxon>Coriobacteriia</taxon>
        <taxon>Coriobacteriales</taxon>
        <taxon>Coriobacteriaceae</taxon>
        <taxon>Coriobacterium</taxon>
    </lineage>
</organism>
<evidence type="ECO:0000313" key="6">
    <source>
        <dbReference type="Proteomes" id="UP000006851"/>
    </source>
</evidence>
<evidence type="ECO:0000259" key="4">
    <source>
        <dbReference type="PROSITE" id="PS50949"/>
    </source>
</evidence>
<evidence type="ECO:0000256" key="2">
    <source>
        <dbReference type="ARBA" id="ARBA00023125"/>
    </source>
</evidence>
<dbReference type="EMBL" id="CP002628">
    <property type="protein sequence ID" value="AEB06572.1"/>
    <property type="molecule type" value="Genomic_DNA"/>
</dbReference>
<evidence type="ECO:0000256" key="3">
    <source>
        <dbReference type="ARBA" id="ARBA00023163"/>
    </source>
</evidence>
<accession>F2N797</accession>
<proteinExistence type="predicted"/>
<dbReference type="PANTHER" id="PTHR44846:SF1">
    <property type="entry name" value="MANNOSYL-D-GLYCERATE TRANSPORT_METABOLISM SYSTEM REPRESSOR MNGR-RELATED"/>
    <property type="match status" value="1"/>
</dbReference>
<dbReference type="GO" id="GO:0045892">
    <property type="term" value="P:negative regulation of DNA-templated transcription"/>
    <property type="evidence" value="ECO:0007669"/>
    <property type="project" value="TreeGrafter"/>
</dbReference>
<keyword evidence="6" id="KW-1185">Reference proteome</keyword>
<dbReference type="CDD" id="cd07377">
    <property type="entry name" value="WHTH_GntR"/>
    <property type="match status" value="1"/>
</dbReference>
<dbReference type="PROSITE" id="PS50949">
    <property type="entry name" value="HTH_GNTR"/>
    <property type="match status" value="1"/>
</dbReference>
<dbReference type="AlphaFoldDB" id="F2N797"/>
<feature type="domain" description="HTH gntR-type" evidence="4">
    <location>
        <begin position="11"/>
        <end position="79"/>
    </location>
</feature>
<dbReference type="KEGG" id="cgo:Corgl_0454"/>
<keyword evidence="3" id="KW-0804">Transcription</keyword>
<dbReference type="PANTHER" id="PTHR44846">
    <property type="entry name" value="MANNOSYL-D-GLYCERATE TRANSPORT/METABOLISM SYSTEM REPRESSOR MNGR-RELATED"/>
    <property type="match status" value="1"/>
</dbReference>
<name>F2N797_CORGP</name>
<dbReference type="InterPro" id="IPR028978">
    <property type="entry name" value="Chorismate_lyase_/UTRA_dom_sf"/>
</dbReference>
<dbReference type="SMART" id="SM00345">
    <property type="entry name" value="HTH_GNTR"/>
    <property type="match status" value="1"/>
</dbReference>
<protein>
    <submittedName>
        <fullName evidence="5">Transcriptional regulator, GntR family</fullName>
    </submittedName>
</protein>
<dbReference type="InterPro" id="IPR036390">
    <property type="entry name" value="WH_DNA-bd_sf"/>
</dbReference>
<dbReference type="Pfam" id="PF07702">
    <property type="entry name" value="UTRA"/>
    <property type="match status" value="1"/>
</dbReference>
<keyword evidence="2" id="KW-0238">DNA-binding</keyword>
<gene>
    <name evidence="5" type="ordered locus">Corgl_0454</name>
</gene>
<dbReference type="Gene3D" id="3.40.1410.10">
    <property type="entry name" value="Chorismate lyase-like"/>
    <property type="match status" value="1"/>
</dbReference>
<dbReference type="SMART" id="SM00866">
    <property type="entry name" value="UTRA"/>
    <property type="match status" value="1"/>
</dbReference>
<dbReference type="HOGENOM" id="CLU_063236_2_1_11"/>
<dbReference type="SUPFAM" id="SSF46785">
    <property type="entry name" value="Winged helix' DNA-binding domain"/>
    <property type="match status" value="1"/>
</dbReference>
<dbReference type="InterPro" id="IPR050679">
    <property type="entry name" value="Bact_HTH_transcr_reg"/>
</dbReference>
<dbReference type="GO" id="GO:0003677">
    <property type="term" value="F:DNA binding"/>
    <property type="evidence" value="ECO:0007669"/>
    <property type="project" value="UniProtKB-KW"/>
</dbReference>
<sequence length="249" mass="27672">MENCNERSKPMPLYQIVKNDLRQKIITGALHDGECLPTERELAKQYGYSLSTIRKGIELLVEEDLLIKIRGTGTFVTLSQVFASKRSALLIDMSDLSQLGPTTAIRILSCGTVEASPTICRQLRLPEQSAVQQIERLIMVDDAPRAIEVVYGGEEQLPNLFISLTENVSIARVLRRYGMTNLTTDLTLHSTAATPEEAKQLSYISGGPTFSLDLRYLLQDDHPVAFSTMIWRADSMSFHAKIDAGGQLL</sequence>
<dbReference type="STRING" id="700015.Corgl_0454"/>
<dbReference type="InterPro" id="IPR000524">
    <property type="entry name" value="Tscrpt_reg_HTH_GntR"/>
</dbReference>
<dbReference type="GO" id="GO:0003700">
    <property type="term" value="F:DNA-binding transcription factor activity"/>
    <property type="evidence" value="ECO:0007669"/>
    <property type="project" value="InterPro"/>
</dbReference>
<keyword evidence="1" id="KW-0805">Transcription regulation</keyword>
<dbReference type="Pfam" id="PF00392">
    <property type="entry name" value="GntR"/>
    <property type="match status" value="1"/>
</dbReference>
<dbReference type="eggNOG" id="COG2188">
    <property type="taxonomic scope" value="Bacteria"/>
</dbReference>
<dbReference type="PRINTS" id="PR00035">
    <property type="entry name" value="HTHGNTR"/>
</dbReference>
<dbReference type="Gene3D" id="1.10.10.10">
    <property type="entry name" value="Winged helix-like DNA-binding domain superfamily/Winged helix DNA-binding domain"/>
    <property type="match status" value="1"/>
</dbReference>